<evidence type="ECO:0000313" key="6">
    <source>
        <dbReference type="Proteomes" id="UP000016933"/>
    </source>
</evidence>
<feature type="region of interest" description="Disordered" evidence="3">
    <location>
        <begin position="39"/>
        <end position="69"/>
    </location>
</feature>
<keyword evidence="2" id="KW-0808">Transferase</keyword>
<accession>M2YIA4</accession>
<dbReference type="Gene3D" id="3.40.50.1820">
    <property type="entry name" value="alpha/beta hydrolase"/>
    <property type="match status" value="1"/>
</dbReference>
<comment type="cofactor">
    <cofactor evidence="1">
        <name>pantetheine 4'-phosphate</name>
        <dbReference type="ChEBI" id="CHEBI:47942"/>
    </cofactor>
</comment>
<evidence type="ECO:0000256" key="1">
    <source>
        <dbReference type="ARBA" id="ARBA00001957"/>
    </source>
</evidence>
<dbReference type="Proteomes" id="UP000016933">
    <property type="component" value="Unassembled WGS sequence"/>
</dbReference>
<evidence type="ECO:0000256" key="2">
    <source>
        <dbReference type="ARBA" id="ARBA00023315"/>
    </source>
</evidence>
<dbReference type="eggNOG" id="KOG1202">
    <property type="taxonomic scope" value="Eukaryota"/>
</dbReference>
<name>M2YIA4_DOTSN</name>
<proteinExistence type="predicted"/>
<feature type="region of interest" description="Disordered" evidence="3">
    <location>
        <begin position="1"/>
        <end position="26"/>
    </location>
</feature>
<reference evidence="6" key="1">
    <citation type="journal article" date="2012" name="PLoS Genet.">
        <title>The genomes of the fungal plant pathogens Cladosporium fulvum and Dothistroma septosporum reveal adaptation to different hosts and lifestyles but also signatures of common ancestry.</title>
        <authorList>
            <person name="de Wit P.J.G.M."/>
            <person name="van der Burgt A."/>
            <person name="Oekmen B."/>
            <person name="Stergiopoulos I."/>
            <person name="Abd-Elsalam K.A."/>
            <person name="Aerts A.L."/>
            <person name="Bahkali A.H."/>
            <person name="Beenen H.G."/>
            <person name="Chettri P."/>
            <person name="Cox M.P."/>
            <person name="Datema E."/>
            <person name="de Vries R.P."/>
            <person name="Dhillon B."/>
            <person name="Ganley A.R."/>
            <person name="Griffiths S.A."/>
            <person name="Guo Y."/>
            <person name="Hamelin R.C."/>
            <person name="Henrissat B."/>
            <person name="Kabir M.S."/>
            <person name="Jashni M.K."/>
            <person name="Kema G."/>
            <person name="Klaubauf S."/>
            <person name="Lapidus A."/>
            <person name="Levasseur A."/>
            <person name="Lindquist E."/>
            <person name="Mehrabi R."/>
            <person name="Ohm R.A."/>
            <person name="Owen T.J."/>
            <person name="Salamov A."/>
            <person name="Schwelm A."/>
            <person name="Schijlen E."/>
            <person name="Sun H."/>
            <person name="van den Burg H.A."/>
            <person name="van Ham R.C.H.J."/>
            <person name="Zhang S."/>
            <person name="Goodwin S.B."/>
            <person name="Grigoriev I.V."/>
            <person name="Collemare J."/>
            <person name="Bradshaw R.E."/>
        </authorList>
    </citation>
    <scope>NUCLEOTIDE SEQUENCE [LARGE SCALE GENOMIC DNA]</scope>
    <source>
        <strain evidence="6">NZE10 / CBS 128990</strain>
    </source>
</reference>
<dbReference type="HOGENOM" id="CLU_043694_0_0_1"/>
<dbReference type="FunFam" id="3.40.50.1820:FF:000116">
    <property type="entry name" value="Sterigmatocystin biosynthesis polyketide synthase"/>
    <property type="match status" value="1"/>
</dbReference>
<evidence type="ECO:0000256" key="3">
    <source>
        <dbReference type="SAM" id="MobiDB-lite"/>
    </source>
</evidence>
<feature type="domain" description="Thioesterase" evidence="4">
    <location>
        <begin position="78"/>
        <end position="317"/>
    </location>
</feature>
<dbReference type="SUPFAM" id="SSF53474">
    <property type="entry name" value="alpha/beta-Hydrolases"/>
    <property type="match status" value="1"/>
</dbReference>
<dbReference type="InterPro" id="IPR001031">
    <property type="entry name" value="Thioesterase"/>
</dbReference>
<dbReference type="OMA" id="PCPIHIQ"/>
<dbReference type="Pfam" id="PF00975">
    <property type="entry name" value="Thioesterase"/>
    <property type="match status" value="1"/>
</dbReference>
<keyword evidence="2" id="KW-0012">Acyltransferase</keyword>
<dbReference type="AlphaFoldDB" id="M2YIA4"/>
<protein>
    <submittedName>
        <fullName evidence="5">Thioesterase domain-containing protein</fullName>
    </submittedName>
</protein>
<dbReference type="GO" id="GO:0016746">
    <property type="term" value="F:acyltransferase activity"/>
    <property type="evidence" value="ECO:0007669"/>
    <property type="project" value="UniProtKB-KW"/>
</dbReference>
<organism evidence="5 6">
    <name type="scientific">Dothistroma septosporum (strain NZE10 / CBS 128990)</name>
    <name type="common">Red band needle blight fungus</name>
    <name type="synonym">Mycosphaerella pini</name>
    <dbReference type="NCBI Taxonomy" id="675120"/>
    <lineage>
        <taxon>Eukaryota</taxon>
        <taxon>Fungi</taxon>
        <taxon>Dikarya</taxon>
        <taxon>Ascomycota</taxon>
        <taxon>Pezizomycotina</taxon>
        <taxon>Dothideomycetes</taxon>
        <taxon>Dothideomycetidae</taxon>
        <taxon>Mycosphaerellales</taxon>
        <taxon>Mycosphaerellaceae</taxon>
        <taxon>Dothistroma</taxon>
    </lineage>
</organism>
<dbReference type="EMBL" id="KB446546">
    <property type="protein sequence ID" value="EME38646.1"/>
    <property type="molecule type" value="Genomic_DNA"/>
</dbReference>
<gene>
    <name evidence="5" type="primary">dotD</name>
    <name evidence="5" type="ORF">DOTSEDRAFT_75414</name>
</gene>
<dbReference type="InterPro" id="IPR029058">
    <property type="entry name" value="AB_hydrolase_fold"/>
</dbReference>
<reference evidence="5 6" key="2">
    <citation type="journal article" date="2012" name="PLoS Pathog.">
        <title>Diverse lifestyles and strategies of plant pathogenesis encoded in the genomes of eighteen Dothideomycetes fungi.</title>
        <authorList>
            <person name="Ohm R.A."/>
            <person name="Feau N."/>
            <person name="Henrissat B."/>
            <person name="Schoch C.L."/>
            <person name="Horwitz B.A."/>
            <person name="Barry K.W."/>
            <person name="Condon B.J."/>
            <person name="Copeland A.C."/>
            <person name="Dhillon B."/>
            <person name="Glaser F."/>
            <person name="Hesse C.N."/>
            <person name="Kosti I."/>
            <person name="LaButti K."/>
            <person name="Lindquist E.A."/>
            <person name="Lucas S."/>
            <person name="Salamov A.A."/>
            <person name="Bradshaw R.E."/>
            <person name="Ciuffetti L."/>
            <person name="Hamelin R.C."/>
            <person name="Kema G.H.J."/>
            <person name="Lawrence C."/>
            <person name="Scott J.A."/>
            <person name="Spatafora J.W."/>
            <person name="Turgeon B.G."/>
            <person name="de Wit P.J.G.M."/>
            <person name="Zhong S."/>
            <person name="Goodwin S.B."/>
            <person name="Grigoriev I.V."/>
        </authorList>
    </citation>
    <scope>NUCLEOTIDE SEQUENCE [LARGE SCALE GENOMIC DNA]</scope>
    <source>
        <strain evidence="6">NZE10 / CBS 128990</strain>
    </source>
</reference>
<evidence type="ECO:0000313" key="5">
    <source>
        <dbReference type="EMBL" id="EME38646.1"/>
    </source>
</evidence>
<evidence type="ECO:0000259" key="4">
    <source>
        <dbReference type="Pfam" id="PF00975"/>
    </source>
</evidence>
<sequence length="322" mass="35738">MSAAVTSAASIGVPKAPHPALNMDIPALDEKQVKRALIAADHDSKKKLKRSRSSQSPSTHPPATSVLLQGNPRQATKNLFLFPDGSGAAASYTHLTLISRDLAVYGLNCPYLRSPQDWKCGPQDLTPLFISEIQRRQPSGPYYIGGYSTGGIAAFDAAQALDKLGEKVERLILIDSPCPIHIQRLPSRLMDYLKRVHAFNSRGRPPPAWVFEHFEANTTNLQKYRPRPFEAYKEPRTHIIYARQGVCESFEAGVPQMEILEEDPKEMKWIMCARSDFGPLGWEKLLNEEEIFVEIVEGANHFGMMRGDAAERLAGCIGRAVA</sequence>
<dbReference type="STRING" id="675120.M2YIA4"/>
<keyword evidence="6" id="KW-1185">Reference proteome</keyword>
<dbReference type="OrthoDB" id="3633192at2759"/>